<keyword evidence="2" id="KW-0238">DNA-binding</keyword>
<dbReference type="SUPFAM" id="SSF46785">
    <property type="entry name" value="Winged helix' DNA-binding domain"/>
    <property type="match status" value="1"/>
</dbReference>
<evidence type="ECO:0000256" key="1">
    <source>
        <dbReference type="ARBA" id="ARBA00023015"/>
    </source>
</evidence>
<evidence type="ECO:0000259" key="5">
    <source>
        <dbReference type="PROSITE" id="PS51063"/>
    </source>
</evidence>
<protein>
    <submittedName>
        <fullName evidence="6">Crp/Fnr family transcriptional regulator</fullName>
    </submittedName>
</protein>
<name>A0ABR9BF93_9RHOO</name>
<reference evidence="7" key="1">
    <citation type="submission" date="2023-07" db="EMBL/GenBank/DDBJ databases">
        <title>Thauera sp. CAU 1555 isolated from sand of Yaerae Beach.</title>
        <authorList>
            <person name="Kim W."/>
        </authorList>
    </citation>
    <scope>NUCLEOTIDE SEQUENCE [LARGE SCALE GENOMIC DNA]</scope>
    <source>
        <strain evidence="7">CAU 1555</strain>
    </source>
</reference>
<accession>A0ABR9BF93</accession>
<dbReference type="RefSeq" id="WP_187718915.1">
    <property type="nucleotide sequence ID" value="NZ_JACTAH010000002.1"/>
</dbReference>
<evidence type="ECO:0000256" key="2">
    <source>
        <dbReference type="ARBA" id="ARBA00023125"/>
    </source>
</evidence>
<dbReference type="PROSITE" id="PS51063">
    <property type="entry name" value="HTH_CRP_2"/>
    <property type="match status" value="1"/>
</dbReference>
<evidence type="ECO:0000313" key="6">
    <source>
        <dbReference type="EMBL" id="MBD8504140.1"/>
    </source>
</evidence>
<dbReference type="Gene3D" id="2.60.120.10">
    <property type="entry name" value="Jelly Rolls"/>
    <property type="match status" value="1"/>
</dbReference>
<dbReference type="PANTHER" id="PTHR24567">
    <property type="entry name" value="CRP FAMILY TRANSCRIPTIONAL REGULATORY PROTEIN"/>
    <property type="match status" value="1"/>
</dbReference>
<feature type="domain" description="HTH crp-type" evidence="5">
    <location>
        <begin position="152"/>
        <end position="222"/>
    </location>
</feature>
<dbReference type="SMART" id="SM00100">
    <property type="entry name" value="cNMP"/>
    <property type="match status" value="1"/>
</dbReference>
<dbReference type="Pfam" id="PF00027">
    <property type="entry name" value="cNMP_binding"/>
    <property type="match status" value="1"/>
</dbReference>
<dbReference type="InterPro" id="IPR050397">
    <property type="entry name" value="Env_Response_Regulators"/>
</dbReference>
<keyword evidence="3" id="KW-0804">Transcription</keyword>
<keyword evidence="7" id="KW-1185">Reference proteome</keyword>
<keyword evidence="1" id="KW-0805">Transcription regulation</keyword>
<dbReference type="Proteomes" id="UP000603602">
    <property type="component" value="Unassembled WGS sequence"/>
</dbReference>
<dbReference type="CDD" id="cd00038">
    <property type="entry name" value="CAP_ED"/>
    <property type="match status" value="1"/>
</dbReference>
<proteinExistence type="predicted"/>
<dbReference type="InterPro" id="IPR036388">
    <property type="entry name" value="WH-like_DNA-bd_sf"/>
</dbReference>
<dbReference type="EMBL" id="JACYTO010000002">
    <property type="protein sequence ID" value="MBD8504140.1"/>
    <property type="molecule type" value="Genomic_DNA"/>
</dbReference>
<dbReference type="Pfam" id="PF13545">
    <property type="entry name" value="HTH_Crp_2"/>
    <property type="match status" value="1"/>
</dbReference>
<evidence type="ECO:0000256" key="3">
    <source>
        <dbReference type="ARBA" id="ARBA00023163"/>
    </source>
</evidence>
<feature type="domain" description="Cyclic nucleotide-binding" evidence="4">
    <location>
        <begin position="18"/>
        <end position="138"/>
    </location>
</feature>
<evidence type="ECO:0000259" key="4">
    <source>
        <dbReference type="PROSITE" id="PS50042"/>
    </source>
</evidence>
<dbReference type="SMART" id="SM00419">
    <property type="entry name" value="HTH_CRP"/>
    <property type="match status" value="1"/>
</dbReference>
<dbReference type="PANTHER" id="PTHR24567:SF26">
    <property type="entry name" value="REGULATORY PROTEIN YEIL"/>
    <property type="match status" value="1"/>
</dbReference>
<organism evidence="6 7">
    <name type="scientific">Thauera sedimentorum</name>
    <dbReference type="NCBI Taxonomy" id="2767595"/>
    <lineage>
        <taxon>Bacteria</taxon>
        <taxon>Pseudomonadati</taxon>
        <taxon>Pseudomonadota</taxon>
        <taxon>Betaproteobacteria</taxon>
        <taxon>Rhodocyclales</taxon>
        <taxon>Zoogloeaceae</taxon>
        <taxon>Thauera</taxon>
    </lineage>
</organism>
<comment type="caution">
    <text evidence="6">The sequence shown here is derived from an EMBL/GenBank/DDBJ whole genome shotgun (WGS) entry which is preliminary data.</text>
</comment>
<dbReference type="InterPro" id="IPR012318">
    <property type="entry name" value="HTH_CRP"/>
</dbReference>
<dbReference type="SUPFAM" id="SSF51206">
    <property type="entry name" value="cAMP-binding domain-like"/>
    <property type="match status" value="1"/>
</dbReference>
<dbReference type="PROSITE" id="PS50042">
    <property type="entry name" value="CNMP_BINDING_3"/>
    <property type="match status" value="1"/>
</dbReference>
<dbReference type="Gene3D" id="1.10.10.10">
    <property type="entry name" value="Winged helix-like DNA-binding domain superfamily/Winged helix DNA-binding domain"/>
    <property type="match status" value="1"/>
</dbReference>
<dbReference type="InterPro" id="IPR014710">
    <property type="entry name" value="RmlC-like_jellyroll"/>
</dbReference>
<sequence length="230" mass="25050">MTRESCLSIVEALARIAPFDRLADDERELLAAGARAFHFYRQEIVSHSGRPAEGLYVVVEGEVKRFLLSPAGSEKIIQLAGAGETFGEEAALLGRAQPVTTQATRDTLLLLIPSASLRRAMTASAALNGALLGRLSERMYALIENLQLCVQRTSTQRVAHYLAQLAPREAKHCDIRLDSDKQTIAAQLNLTPETLSRALGRLTRDGMIRPRGRRGLTLTDVGMLRSCAAG</sequence>
<dbReference type="InterPro" id="IPR036390">
    <property type="entry name" value="WH_DNA-bd_sf"/>
</dbReference>
<gene>
    <name evidence="6" type="ORF">IFO67_14685</name>
</gene>
<dbReference type="InterPro" id="IPR000595">
    <property type="entry name" value="cNMP-bd_dom"/>
</dbReference>
<dbReference type="InterPro" id="IPR018490">
    <property type="entry name" value="cNMP-bd_dom_sf"/>
</dbReference>
<evidence type="ECO:0000313" key="7">
    <source>
        <dbReference type="Proteomes" id="UP000603602"/>
    </source>
</evidence>